<dbReference type="GO" id="GO:0047631">
    <property type="term" value="F:ADP-ribose diphosphatase activity"/>
    <property type="evidence" value="ECO:0007669"/>
    <property type="project" value="UniProtKB-EC"/>
</dbReference>
<dbReference type="GO" id="GO:0019144">
    <property type="term" value="F:ADP-sugar diphosphatase activity"/>
    <property type="evidence" value="ECO:0007669"/>
    <property type="project" value="TreeGrafter"/>
</dbReference>
<keyword evidence="5 13" id="KW-0479">Metal-binding</keyword>
<dbReference type="GO" id="GO:0005829">
    <property type="term" value="C:cytosol"/>
    <property type="evidence" value="ECO:0007669"/>
    <property type="project" value="TreeGrafter"/>
</dbReference>
<feature type="short sequence motif" description="Nudix box" evidence="14">
    <location>
        <begin position="89"/>
        <end position="111"/>
    </location>
</feature>
<feature type="binding site" evidence="13">
    <location>
        <position position="104"/>
    </location>
    <ligand>
        <name>Mg(2+)</name>
        <dbReference type="ChEBI" id="CHEBI:18420"/>
        <label>2</label>
    </ligand>
</feature>
<evidence type="ECO:0000256" key="5">
    <source>
        <dbReference type="ARBA" id="ARBA00022723"/>
    </source>
</evidence>
<evidence type="ECO:0000256" key="7">
    <source>
        <dbReference type="ARBA" id="ARBA00022842"/>
    </source>
</evidence>
<dbReference type="InterPro" id="IPR004385">
    <property type="entry name" value="NDP_pyrophosphatase"/>
</dbReference>
<gene>
    <name evidence="16" type="ORF">HH303_06250</name>
</gene>
<name>A0A7Y0DYS8_9PROT</name>
<dbReference type="GO" id="GO:0046872">
    <property type="term" value="F:metal ion binding"/>
    <property type="evidence" value="ECO:0007669"/>
    <property type="project" value="UniProtKB-KW"/>
</dbReference>
<dbReference type="RefSeq" id="WP_169624377.1">
    <property type="nucleotide sequence ID" value="NZ_JABBNT010000002.1"/>
</dbReference>
<organism evidence="16 17">
    <name type="scientific">Pacificispira spongiicola</name>
    <dbReference type="NCBI Taxonomy" id="2729598"/>
    <lineage>
        <taxon>Bacteria</taxon>
        <taxon>Pseudomonadati</taxon>
        <taxon>Pseudomonadota</taxon>
        <taxon>Alphaproteobacteria</taxon>
        <taxon>Rhodospirillales</taxon>
        <taxon>Rhodospirillaceae</taxon>
        <taxon>Pacificispira</taxon>
    </lineage>
</organism>
<dbReference type="EMBL" id="JABBNT010000002">
    <property type="protein sequence ID" value="NMM44070.1"/>
    <property type="molecule type" value="Genomic_DNA"/>
</dbReference>
<dbReference type="InterPro" id="IPR015797">
    <property type="entry name" value="NUDIX_hydrolase-like_dom_sf"/>
</dbReference>
<evidence type="ECO:0000256" key="8">
    <source>
        <dbReference type="ARBA" id="ARBA00025164"/>
    </source>
</evidence>
<dbReference type="Gene3D" id="3.90.79.10">
    <property type="entry name" value="Nucleoside Triphosphate Pyrophosphohydrolase"/>
    <property type="match status" value="1"/>
</dbReference>
<evidence type="ECO:0000256" key="3">
    <source>
        <dbReference type="ARBA" id="ARBA00012453"/>
    </source>
</evidence>
<evidence type="ECO:0000256" key="14">
    <source>
        <dbReference type="PIRSR" id="PIRSR604385-3"/>
    </source>
</evidence>
<accession>A0A7Y0DYS8</accession>
<evidence type="ECO:0000256" key="9">
    <source>
        <dbReference type="ARBA" id="ARBA00030162"/>
    </source>
</evidence>
<dbReference type="GO" id="GO:0019693">
    <property type="term" value="P:ribose phosphate metabolic process"/>
    <property type="evidence" value="ECO:0007669"/>
    <property type="project" value="TreeGrafter"/>
</dbReference>
<evidence type="ECO:0000256" key="10">
    <source>
        <dbReference type="ARBA" id="ARBA00030308"/>
    </source>
</evidence>
<comment type="catalytic activity">
    <reaction evidence="12">
        <text>ADP-D-ribose + H2O = D-ribose 5-phosphate + AMP + 2 H(+)</text>
        <dbReference type="Rhea" id="RHEA:10412"/>
        <dbReference type="ChEBI" id="CHEBI:15377"/>
        <dbReference type="ChEBI" id="CHEBI:15378"/>
        <dbReference type="ChEBI" id="CHEBI:57967"/>
        <dbReference type="ChEBI" id="CHEBI:78346"/>
        <dbReference type="ChEBI" id="CHEBI:456215"/>
        <dbReference type="EC" id="3.6.1.13"/>
    </reaction>
</comment>
<evidence type="ECO:0000256" key="13">
    <source>
        <dbReference type="PIRSR" id="PIRSR604385-2"/>
    </source>
</evidence>
<dbReference type="InterPro" id="IPR020084">
    <property type="entry name" value="NUDIX_hydrolase_CS"/>
</dbReference>
<evidence type="ECO:0000259" key="15">
    <source>
        <dbReference type="PROSITE" id="PS51462"/>
    </source>
</evidence>
<evidence type="ECO:0000313" key="16">
    <source>
        <dbReference type="EMBL" id="NMM44070.1"/>
    </source>
</evidence>
<dbReference type="SUPFAM" id="SSF55811">
    <property type="entry name" value="Nudix"/>
    <property type="match status" value="1"/>
</dbReference>
<evidence type="ECO:0000256" key="6">
    <source>
        <dbReference type="ARBA" id="ARBA00022801"/>
    </source>
</evidence>
<feature type="binding site" evidence="13">
    <location>
        <position position="88"/>
    </location>
    <ligand>
        <name>Mg(2+)</name>
        <dbReference type="ChEBI" id="CHEBI:18420"/>
        <label>1</label>
    </ligand>
</feature>
<dbReference type="PROSITE" id="PS51462">
    <property type="entry name" value="NUDIX"/>
    <property type="match status" value="1"/>
</dbReference>
<sequence length="201" mass="22419">MTQDRKVEVVKKETPFQGYFRVDRYHLRHSQFQGGMGNVVSREIFERGHAAGIIPYDPVRDEVVLIEQFRPGAFAAGDPDPWMIEVVAGIVDEGETPEDVARRESVEEAGVILDNLHPIGRFYMTPGGSSESITLFVGQCDASKAGGIHGLDEEGEDIRVFTEPFDTAHRMVLNNRINNAMTAMAVLLLASCRETLRKEWA</sequence>
<comment type="similarity">
    <text evidence="2">Belongs to the Nudix hydrolase family. NudF subfamily.</text>
</comment>
<evidence type="ECO:0000313" key="17">
    <source>
        <dbReference type="Proteomes" id="UP000539372"/>
    </source>
</evidence>
<feature type="domain" description="Nudix hydrolase" evidence="15">
    <location>
        <begin position="46"/>
        <end position="185"/>
    </location>
</feature>
<dbReference type="EC" id="3.6.1.13" evidence="3"/>
<dbReference type="InterPro" id="IPR000086">
    <property type="entry name" value="NUDIX_hydrolase_dom"/>
</dbReference>
<feature type="binding site" evidence="13">
    <location>
        <position position="108"/>
    </location>
    <ligand>
        <name>Mg(2+)</name>
        <dbReference type="ChEBI" id="CHEBI:18420"/>
        <label>1</label>
    </ligand>
</feature>
<keyword evidence="7 13" id="KW-0460">Magnesium</keyword>
<dbReference type="NCBIfam" id="TIGR00052">
    <property type="entry name" value="nudix-type nucleoside diphosphatase, YffH/AdpP family"/>
    <property type="match status" value="1"/>
</dbReference>
<dbReference type="PANTHER" id="PTHR11839:SF5">
    <property type="entry name" value="ADP-RIBOSE PYROPHOSPHATASE"/>
    <property type="match status" value="1"/>
</dbReference>
<comment type="cofactor">
    <cofactor evidence="1 13">
        <name>Mg(2+)</name>
        <dbReference type="ChEBI" id="CHEBI:18420"/>
    </cofactor>
</comment>
<feature type="binding site" evidence="13">
    <location>
        <position position="156"/>
    </location>
    <ligand>
        <name>Mg(2+)</name>
        <dbReference type="ChEBI" id="CHEBI:18420"/>
        <label>1</label>
    </ligand>
</feature>
<dbReference type="Proteomes" id="UP000539372">
    <property type="component" value="Unassembled WGS sequence"/>
</dbReference>
<evidence type="ECO:0000256" key="2">
    <source>
        <dbReference type="ARBA" id="ARBA00007482"/>
    </source>
</evidence>
<reference evidence="16 17" key="1">
    <citation type="submission" date="2020-04" db="EMBL/GenBank/DDBJ databases">
        <title>Rhodospirillaceae bacterium KN72 isolated from deep sea.</title>
        <authorList>
            <person name="Zhang D.-C."/>
        </authorList>
    </citation>
    <scope>NUCLEOTIDE SEQUENCE [LARGE SCALE GENOMIC DNA]</scope>
    <source>
        <strain evidence="16 17">KN72</strain>
    </source>
</reference>
<dbReference type="GO" id="GO:0006753">
    <property type="term" value="P:nucleoside phosphate metabolic process"/>
    <property type="evidence" value="ECO:0007669"/>
    <property type="project" value="TreeGrafter"/>
</dbReference>
<protein>
    <recommendedName>
        <fullName evidence="4">ADP-ribose pyrophosphatase</fullName>
        <ecNumber evidence="3">3.6.1.13</ecNumber>
    </recommendedName>
    <alternativeName>
        <fullName evidence="9">ADP-ribose diphosphatase</fullName>
    </alternativeName>
    <alternativeName>
        <fullName evidence="11">ADP-ribose phosphohydrolase</fullName>
    </alternativeName>
    <alternativeName>
        <fullName evidence="10">Adenosine diphosphoribose pyrophosphatase</fullName>
    </alternativeName>
</protein>
<dbReference type="CDD" id="cd24155">
    <property type="entry name" value="NUDIX_ADPRase"/>
    <property type="match status" value="1"/>
</dbReference>
<dbReference type="PROSITE" id="PS00893">
    <property type="entry name" value="NUDIX_BOX"/>
    <property type="match status" value="1"/>
</dbReference>
<dbReference type="Pfam" id="PF00293">
    <property type="entry name" value="NUDIX"/>
    <property type="match status" value="1"/>
</dbReference>
<evidence type="ECO:0000256" key="12">
    <source>
        <dbReference type="ARBA" id="ARBA00049546"/>
    </source>
</evidence>
<evidence type="ECO:0000256" key="1">
    <source>
        <dbReference type="ARBA" id="ARBA00001946"/>
    </source>
</evidence>
<keyword evidence="6" id="KW-0378">Hydrolase</keyword>
<evidence type="ECO:0000256" key="4">
    <source>
        <dbReference type="ARBA" id="ARBA00013297"/>
    </source>
</evidence>
<proteinExistence type="inferred from homology"/>
<comment type="caution">
    <text evidence="16">The sequence shown here is derived from an EMBL/GenBank/DDBJ whole genome shotgun (WGS) entry which is preliminary data.</text>
</comment>
<keyword evidence="17" id="KW-1185">Reference proteome</keyword>
<comment type="function">
    <text evidence="8">Acts on ADP-mannose and ADP-glucose as well as ADP-ribose. Prevents glycogen biosynthesis. The reaction catalyzed by this enzyme is a limiting step of the gluconeogenic process.</text>
</comment>
<dbReference type="PANTHER" id="PTHR11839">
    <property type="entry name" value="UDP/ADP-SUGAR PYROPHOSPHATASE"/>
    <property type="match status" value="1"/>
</dbReference>
<dbReference type="AlphaFoldDB" id="A0A7Y0DYS8"/>
<evidence type="ECO:0000256" key="11">
    <source>
        <dbReference type="ARBA" id="ARBA00033056"/>
    </source>
</evidence>